<dbReference type="PANTHER" id="PTHR33495:SF2">
    <property type="entry name" value="ANTI-SIGMA FACTOR ANTAGONIST TM_1081-RELATED"/>
    <property type="match status" value="1"/>
</dbReference>
<dbReference type="CDD" id="cd07043">
    <property type="entry name" value="STAS_anti-anti-sigma_factors"/>
    <property type="match status" value="1"/>
</dbReference>
<comment type="similarity">
    <text evidence="1 2">Belongs to the anti-sigma-factor antagonist family.</text>
</comment>
<dbReference type="KEGG" id="aee:IM676_04260"/>
<dbReference type="RefSeq" id="WP_200989070.1">
    <property type="nucleotide sequence ID" value="NZ_CP063311.1"/>
</dbReference>
<sequence>MIISQDQVVVFKPQSSIDLQGGTAFSKQVLEVVPRQHQLWVLDMSEVDFMDSSGLVPLINGLNSAREHNCRLVLCNVQAPVRLILELTQLDSVFEIFDTYEDIFTHTNDENLIVA</sequence>
<dbReference type="Pfam" id="PF01740">
    <property type="entry name" value="STAS"/>
    <property type="match status" value="1"/>
</dbReference>
<dbReference type="Proteomes" id="UP000593846">
    <property type="component" value="Chromosome"/>
</dbReference>
<evidence type="ECO:0000256" key="2">
    <source>
        <dbReference type="RuleBase" id="RU003749"/>
    </source>
</evidence>
<dbReference type="EMBL" id="CP063311">
    <property type="protein sequence ID" value="QOV23524.1"/>
    <property type="molecule type" value="Genomic_DNA"/>
</dbReference>
<dbReference type="InterPro" id="IPR003658">
    <property type="entry name" value="Anti-sigma_ant"/>
</dbReference>
<dbReference type="PROSITE" id="PS50801">
    <property type="entry name" value="STAS"/>
    <property type="match status" value="1"/>
</dbReference>
<gene>
    <name evidence="4" type="ORF">IM676_04260</name>
</gene>
<dbReference type="SUPFAM" id="SSF52091">
    <property type="entry name" value="SpoIIaa-like"/>
    <property type="match status" value="1"/>
</dbReference>
<accession>A0A7S6REP5</accession>
<dbReference type="InterPro" id="IPR036513">
    <property type="entry name" value="STAS_dom_sf"/>
</dbReference>
<evidence type="ECO:0000259" key="3">
    <source>
        <dbReference type="PROSITE" id="PS50801"/>
    </source>
</evidence>
<feature type="domain" description="STAS" evidence="3">
    <location>
        <begin position="1"/>
        <end position="107"/>
    </location>
</feature>
<dbReference type="AlphaFoldDB" id="A0A7S6REP5"/>
<name>A0A7S6REP5_9CYAN</name>
<dbReference type="PANTHER" id="PTHR33495">
    <property type="entry name" value="ANTI-SIGMA FACTOR ANTAGONIST TM_1081-RELATED-RELATED"/>
    <property type="match status" value="1"/>
</dbReference>
<dbReference type="NCBIfam" id="TIGR00377">
    <property type="entry name" value="ant_ant_sig"/>
    <property type="match status" value="1"/>
</dbReference>
<protein>
    <recommendedName>
        <fullName evidence="2">Anti-sigma factor antagonist</fullName>
    </recommendedName>
</protein>
<organism evidence="4 5">
    <name type="scientific">Anabaenopsis elenkinii CCIBt3563</name>
    <dbReference type="NCBI Taxonomy" id="2779889"/>
    <lineage>
        <taxon>Bacteria</taxon>
        <taxon>Bacillati</taxon>
        <taxon>Cyanobacteriota</taxon>
        <taxon>Cyanophyceae</taxon>
        <taxon>Nostocales</taxon>
        <taxon>Nodulariaceae</taxon>
        <taxon>Anabaenopsis</taxon>
    </lineage>
</organism>
<evidence type="ECO:0000313" key="4">
    <source>
        <dbReference type="EMBL" id="QOV23524.1"/>
    </source>
</evidence>
<dbReference type="GO" id="GO:0043856">
    <property type="term" value="F:anti-sigma factor antagonist activity"/>
    <property type="evidence" value="ECO:0007669"/>
    <property type="project" value="InterPro"/>
</dbReference>
<reference evidence="5" key="1">
    <citation type="submission" date="2020-10" db="EMBL/GenBank/DDBJ databases">
        <title>Genome-based taxonomic classification of the species Anabaenopsis elenkinii.</title>
        <authorList>
            <person name="Delbaje E."/>
            <person name="Andreote A.P.D."/>
            <person name="Pellegrinetti T.A."/>
            <person name="Cruz R.B."/>
            <person name="Branco L.H.Z."/>
            <person name="Fiore M.F."/>
        </authorList>
    </citation>
    <scope>NUCLEOTIDE SEQUENCE [LARGE SCALE GENOMIC DNA]</scope>
    <source>
        <strain evidence="5">CCIBt3563</strain>
    </source>
</reference>
<keyword evidence="5" id="KW-1185">Reference proteome</keyword>
<evidence type="ECO:0000256" key="1">
    <source>
        <dbReference type="ARBA" id="ARBA00009013"/>
    </source>
</evidence>
<proteinExistence type="inferred from homology"/>
<dbReference type="InterPro" id="IPR002645">
    <property type="entry name" value="STAS_dom"/>
</dbReference>
<dbReference type="Gene3D" id="3.30.750.24">
    <property type="entry name" value="STAS domain"/>
    <property type="match status" value="1"/>
</dbReference>
<evidence type="ECO:0000313" key="5">
    <source>
        <dbReference type="Proteomes" id="UP000593846"/>
    </source>
</evidence>